<evidence type="ECO:0000313" key="7">
    <source>
        <dbReference type="EMBL" id="SSX35021.1"/>
    </source>
</evidence>
<dbReference type="PANTHER" id="PTHR24252">
    <property type="entry name" value="ACROSIN-RELATED"/>
    <property type="match status" value="1"/>
</dbReference>
<dbReference type="GO" id="GO:0006508">
    <property type="term" value="P:proteolysis"/>
    <property type="evidence" value="ECO:0007669"/>
    <property type="project" value="UniProtKB-KW"/>
</dbReference>
<evidence type="ECO:0000259" key="5">
    <source>
        <dbReference type="PROSITE" id="PS50240"/>
    </source>
</evidence>
<dbReference type="FunFam" id="2.40.10.10:FF:000002">
    <property type="entry name" value="Transmembrane protease serine"/>
    <property type="match status" value="1"/>
</dbReference>
<dbReference type="InterPro" id="IPR001314">
    <property type="entry name" value="Peptidase_S1A"/>
</dbReference>
<accession>A0A336LGB0</accession>
<evidence type="ECO:0000256" key="1">
    <source>
        <dbReference type="ARBA" id="ARBA00023157"/>
    </source>
</evidence>
<evidence type="ECO:0000256" key="4">
    <source>
        <dbReference type="SAM" id="SignalP"/>
    </source>
</evidence>
<dbReference type="FunFam" id="2.40.10.10:FF:000068">
    <property type="entry name" value="transmembrane protease serine 2"/>
    <property type="match status" value="1"/>
</dbReference>
<dbReference type="CDD" id="cd00190">
    <property type="entry name" value="Tryp_SPc"/>
    <property type="match status" value="1"/>
</dbReference>
<sequence>MRINFLISFFFVVIQYGFCIEMNKGGDECLLRNGVNGTCKFAFDCQHINNEKSREDDWDFCESEDDIQVICCADKTQNEIIWDCDEAKELFNEATFNKFKETFDKCNGTTISPKTSSSDFSFDRIFYTDEDCKALNDEYKIIMDLNHHESIAHGTEVEWGEFPFMVYLNLTSTNERCGGVIITRRHILTAAHCVKNKDEKKRVVRYNTIQLDDVHIDVNVSRVTLHPGYHPLRTPAGNDIAVLLLADVFQIGIQAFPVCLYHGKEELRIESNSTVIGFGLTHDEMPANKLMKASINIKNPDACEKDLYQVRYYDAIKEHQLCAGDSRNISDSCKGDSGGPLIQTLDGNEWMTVIGLTSFGQGGCASTVVPSVYTRVSHFIEWIERVVRRDLILQTQLRHH</sequence>
<reference evidence="6" key="1">
    <citation type="submission" date="2018-04" db="EMBL/GenBank/DDBJ databases">
        <authorList>
            <person name="Go L.Y."/>
            <person name="Mitchell J.A."/>
        </authorList>
    </citation>
    <scope>NUCLEOTIDE SEQUENCE</scope>
    <source>
        <tissue evidence="6">Whole organism</tissue>
    </source>
</reference>
<dbReference type="Gene3D" id="2.40.10.10">
    <property type="entry name" value="Trypsin-like serine proteases"/>
    <property type="match status" value="1"/>
</dbReference>
<dbReference type="Pfam" id="PF00089">
    <property type="entry name" value="Trypsin"/>
    <property type="match status" value="1"/>
</dbReference>
<dbReference type="AlphaFoldDB" id="A0A336LGB0"/>
<protein>
    <submittedName>
        <fullName evidence="6">CSON008962 protein</fullName>
    </submittedName>
</protein>
<gene>
    <name evidence="6" type="primary">CSON008962</name>
</gene>
<feature type="chain" id="PRO_5033343120" evidence="4">
    <location>
        <begin position="20"/>
        <end position="400"/>
    </location>
</feature>
<evidence type="ECO:0000256" key="3">
    <source>
        <dbReference type="RuleBase" id="RU363034"/>
    </source>
</evidence>
<keyword evidence="3" id="KW-0378">Hydrolase</keyword>
<keyword evidence="1" id="KW-1015">Disulfide bond</keyword>
<evidence type="ECO:0000313" key="6">
    <source>
        <dbReference type="EMBL" id="SSX15661.1"/>
    </source>
</evidence>
<dbReference type="EMBL" id="UFQS01003462">
    <property type="protein sequence ID" value="SSX15661.1"/>
    <property type="molecule type" value="Genomic_DNA"/>
</dbReference>
<dbReference type="SMART" id="SM00020">
    <property type="entry name" value="Tryp_SPc"/>
    <property type="match status" value="1"/>
</dbReference>
<dbReference type="SUPFAM" id="SSF50494">
    <property type="entry name" value="Trypsin-like serine proteases"/>
    <property type="match status" value="1"/>
</dbReference>
<dbReference type="PROSITE" id="PS00134">
    <property type="entry name" value="TRYPSIN_HIS"/>
    <property type="match status" value="1"/>
</dbReference>
<organism evidence="6">
    <name type="scientific">Culicoides sonorensis</name>
    <name type="common">Biting midge</name>
    <dbReference type="NCBI Taxonomy" id="179676"/>
    <lineage>
        <taxon>Eukaryota</taxon>
        <taxon>Metazoa</taxon>
        <taxon>Ecdysozoa</taxon>
        <taxon>Arthropoda</taxon>
        <taxon>Hexapoda</taxon>
        <taxon>Insecta</taxon>
        <taxon>Pterygota</taxon>
        <taxon>Neoptera</taxon>
        <taxon>Endopterygota</taxon>
        <taxon>Diptera</taxon>
        <taxon>Nematocera</taxon>
        <taxon>Chironomoidea</taxon>
        <taxon>Ceratopogonidae</taxon>
        <taxon>Ceratopogoninae</taxon>
        <taxon>Culicoides</taxon>
        <taxon>Monoculicoides</taxon>
    </lineage>
</organism>
<dbReference type="InterPro" id="IPR001254">
    <property type="entry name" value="Trypsin_dom"/>
</dbReference>
<dbReference type="InterPro" id="IPR009003">
    <property type="entry name" value="Peptidase_S1_PA"/>
</dbReference>
<dbReference type="PROSITE" id="PS00135">
    <property type="entry name" value="TRYPSIN_SER"/>
    <property type="match status" value="1"/>
</dbReference>
<feature type="domain" description="Peptidase S1" evidence="5">
    <location>
        <begin position="151"/>
        <end position="388"/>
    </location>
</feature>
<dbReference type="GO" id="GO:0004252">
    <property type="term" value="F:serine-type endopeptidase activity"/>
    <property type="evidence" value="ECO:0007669"/>
    <property type="project" value="InterPro"/>
</dbReference>
<keyword evidence="3" id="KW-0720">Serine protease</keyword>
<proteinExistence type="inferred from homology"/>
<dbReference type="InterPro" id="IPR018114">
    <property type="entry name" value="TRYPSIN_HIS"/>
</dbReference>
<dbReference type="PROSITE" id="PS50240">
    <property type="entry name" value="TRYPSIN_DOM"/>
    <property type="match status" value="1"/>
</dbReference>
<reference evidence="7" key="2">
    <citation type="submission" date="2018-07" db="EMBL/GenBank/DDBJ databases">
        <authorList>
            <person name="Quirk P.G."/>
            <person name="Krulwich T.A."/>
        </authorList>
    </citation>
    <scope>NUCLEOTIDE SEQUENCE</scope>
</reference>
<feature type="signal peptide" evidence="4">
    <location>
        <begin position="1"/>
        <end position="19"/>
    </location>
</feature>
<comment type="similarity">
    <text evidence="2">Belongs to the peptidase S1 family. CLIP subfamily.</text>
</comment>
<dbReference type="PANTHER" id="PTHR24252:SF7">
    <property type="entry name" value="HYALIN"/>
    <property type="match status" value="1"/>
</dbReference>
<dbReference type="PRINTS" id="PR00722">
    <property type="entry name" value="CHYMOTRYPSIN"/>
</dbReference>
<name>A0A336LGB0_CULSO</name>
<dbReference type="InterPro" id="IPR033116">
    <property type="entry name" value="TRYPSIN_SER"/>
</dbReference>
<keyword evidence="3" id="KW-0645">Protease</keyword>
<evidence type="ECO:0000256" key="2">
    <source>
        <dbReference type="ARBA" id="ARBA00024195"/>
    </source>
</evidence>
<dbReference type="VEuPathDB" id="VectorBase:CSON008962"/>
<dbReference type="EMBL" id="UFQT01003462">
    <property type="protein sequence ID" value="SSX35021.1"/>
    <property type="molecule type" value="Genomic_DNA"/>
</dbReference>
<dbReference type="InterPro" id="IPR043504">
    <property type="entry name" value="Peptidase_S1_PA_chymotrypsin"/>
</dbReference>
<keyword evidence="4" id="KW-0732">Signal</keyword>